<dbReference type="Pfam" id="PF12697">
    <property type="entry name" value="Abhydrolase_6"/>
    <property type="match status" value="1"/>
</dbReference>
<dbReference type="Gene3D" id="3.40.50.1820">
    <property type="entry name" value="alpha/beta hydrolase"/>
    <property type="match status" value="1"/>
</dbReference>
<dbReference type="AlphaFoldDB" id="A0A4P2QRX5"/>
<name>A0A4P2QRX5_SORCE</name>
<reference evidence="2 3" key="1">
    <citation type="submission" date="2015-09" db="EMBL/GenBank/DDBJ databases">
        <title>Sorangium comparison.</title>
        <authorList>
            <person name="Zaburannyi N."/>
            <person name="Bunk B."/>
            <person name="Overmann J."/>
            <person name="Mueller R."/>
        </authorList>
    </citation>
    <scope>NUCLEOTIDE SEQUENCE [LARGE SCALE GENOMIC DNA]</scope>
    <source>
        <strain evidence="2 3">So ce836</strain>
    </source>
</reference>
<dbReference type="EMBL" id="CP012672">
    <property type="protein sequence ID" value="AUX33057.1"/>
    <property type="molecule type" value="Genomic_DNA"/>
</dbReference>
<dbReference type="InterPro" id="IPR050228">
    <property type="entry name" value="Carboxylesterase_BioH"/>
</dbReference>
<gene>
    <name evidence="2" type="ORF">SOCE836_052090</name>
</gene>
<proteinExistence type="predicted"/>
<dbReference type="Proteomes" id="UP000295497">
    <property type="component" value="Chromosome"/>
</dbReference>
<dbReference type="RefSeq" id="WP_207217947.1">
    <property type="nucleotide sequence ID" value="NZ_CP012672.1"/>
</dbReference>
<accession>A0A4P2QRX5</accession>
<keyword evidence="2" id="KW-0378">Hydrolase</keyword>
<evidence type="ECO:0000259" key="1">
    <source>
        <dbReference type="Pfam" id="PF12697"/>
    </source>
</evidence>
<dbReference type="PRINTS" id="PR00111">
    <property type="entry name" value="ABHYDROLASE"/>
</dbReference>
<protein>
    <submittedName>
        <fullName evidence="2">Alpha/beta hydrolase</fullName>
    </submittedName>
</protein>
<organism evidence="2 3">
    <name type="scientific">Sorangium cellulosum</name>
    <name type="common">Polyangium cellulosum</name>
    <dbReference type="NCBI Taxonomy" id="56"/>
    <lineage>
        <taxon>Bacteria</taxon>
        <taxon>Pseudomonadati</taxon>
        <taxon>Myxococcota</taxon>
        <taxon>Polyangia</taxon>
        <taxon>Polyangiales</taxon>
        <taxon>Polyangiaceae</taxon>
        <taxon>Sorangium</taxon>
    </lineage>
</organism>
<dbReference type="InterPro" id="IPR000073">
    <property type="entry name" value="AB_hydrolase_1"/>
</dbReference>
<evidence type="ECO:0000313" key="2">
    <source>
        <dbReference type="EMBL" id="AUX33057.1"/>
    </source>
</evidence>
<dbReference type="GO" id="GO:0016787">
    <property type="term" value="F:hydrolase activity"/>
    <property type="evidence" value="ECO:0007669"/>
    <property type="project" value="UniProtKB-KW"/>
</dbReference>
<sequence length="294" mass="31848">MSIQRTLITSVSSGSGASMLEILTQSPEPPERRPPLLFVHGSFHGAWCWSERFMPYFAERGYRTFAVSLRGHGGSEGSGDLDAYALEDYVDDVGAAAASLEEPPVLVGHSLGGAIVQKYMTRSDRRCRGAVLMASPPPQGASTAAVLCALAHPLVYGRLVAFNAGWSARAPRDLFFSKRMDRAKADACIGRFRRQSRRVFADFKYFHIDAPGEPSLPMLVVCARGDKFLRLTSAHETARFYGGAIRVISGPAHDMMLDDGWQLAAGEIASWLSAVEERGGFDPGPRRADGGQPG</sequence>
<dbReference type="InterPro" id="IPR029058">
    <property type="entry name" value="AB_hydrolase_fold"/>
</dbReference>
<feature type="domain" description="AB hydrolase-1" evidence="1">
    <location>
        <begin position="36"/>
        <end position="259"/>
    </location>
</feature>
<dbReference type="PANTHER" id="PTHR43194">
    <property type="entry name" value="HYDROLASE ALPHA/BETA FOLD FAMILY"/>
    <property type="match status" value="1"/>
</dbReference>
<dbReference type="PANTHER" id="PTHR43194:SF2">
    <property type="entry name" value="PEROXISOMAL MEMBRANE PROTEIN LPX1"/>
    <property type="match status" value="1"/>
</dbReference>
<evidence type="ECO:0000313" key="3">
    <source>
        <dbReference type="Proteomes" id="UP000295497"/>
    </source>
</evidence>
<dbReference type="SUPFAM" id="SSF53474">
    <property type="entry name" value="alpha/beta-Hydrolases"/>
    <property type="match status" value="1"/>
</dbReference>